<accession>A0A0L0NPK8</accession>
<feature type="region of interest" description="Disordered" evidence="1">
    <location>
        <begin position="22"/>
        <end position="43"/>
    </location>
</feature>
<reference evidence="3" key="1">
    <citation type="journal article" date="2015" name="BMC Genomics">
        <title>Draft genome of a commonly misdiagnosed multidrug resistant pathogen Candida auris.</title>
        <authorList>
            <person name="Chatterjee S."/>
            <person name="Alampalli S.V."/>
            <person name="Nageshan R.K."/>
            <person name="Chettiar S.T."/>
            <person name="Joshi S."/>
            <person name="Tatu U.S."/>
        </authorList>
    </citation>
    <scope>NUCLEOTIDE SEQUENCE [LARGE SCALE GENOMIC DNA]</scope>
    <source>
        <strain evidence="3">6684</strain>
    </source>
</reference>
<sequence length="43" mass="4782">MGVVREVAGKLGISNFVVKRKRARQNAVKKSPKAQEHGLHTVR</sequence>
<evidence type="ECO:0000256" key="1">
    <source>
        <dbReference type="SAM" id="MobiDB-lite"/>
    </source>
</evidence>
<evidence type="ECO:0000313" key="2">
    <source>
        <dbReference type="EMBL" id="KND96076.1"/>
    </source>
</evidence>
<proteinExistence type="predicted"/>
<dbReference type="Proteomes" id="UP000037122">
    <property type="component" value="Unassembled WGS sequence"/>
</dbReference>
<organism evidence="2 3">
    <name type="scientific">Candidozyma auris</name>
    <name type="common">Yeast</name>
    <name type="synonym">Candida auris</name>
    <dbReference type="NCBI Taxonomy" id="498019"/>
    <lineage>
        <taxon>Eukaryota</taxon>
        <taxon>Fungi</taxon>
        <taxon>Dikarya</taxon>
        <taxon>Ascomycota</taxon>
        <taxon>Saccharomycotina</taxon>
        <taxon>Pichiomycetes</taxon>
        <taxon>Metschnikowiaceae</taxon>
        <taxon>Candidozyma</taxon>
    </lineage>
</organism>
<feature type="compositionally biased region" description="Basic and acidic residues" evidence="1">
    <location>
        <begin position="33"/>
        <end position="43"/>
    </location>
</feature>
<protein>
    <submittedName>
        <fullName evidence="2">Uncharacterized protein</fullName>
    </submittedName>
</protein>
<gene>
    <name evidence="2" type="ORF">QG37_07561</name>
</gene>
<dbReference type="EMBL" id="LGST01000059">
    <property type="protein sequence ID" value="KND96076.1"/>
    <property type="molecule type" value="Genomic_DNA"/>
</dbReference>
<dbReference type="VEuPathDB" id="FungiDB:QG37_07561"/>
<name>A0A0L0NPK8_CANAR</name>
<dbReference type="AlphaFoldDB" id="A0A0L0NPK8"/>
<comment type="caution">
    <text evidence="2">The sequence shown here is derived from an EMBL/GenBank/DDBJ whole genome shotgun (WGS) entry which is preliminary data.</text>
</comment>
<evidence type="ECO:0000313" key="3">
    <source>
        <dbReference type="Proteomes" id="UP000037122"/>
    </source>
</evidence>